<sequence>MLLSAGAVASLFSLLPAILVVSASLLWVHFNSGVKGCSSTEDFFTDLLNPTHPLAWLILSLECCKANSGAESLRPCTCNPSSTQKTYFWF</sequence>
<dbReference type="EMBL" id="KZ559537">
    <property type="protein sequence ID" value="PLN81413.1"/>
    <property type="molecule type" value="Genomic_DNA"/>
</dbReference>
<reference evidence="2" key="1">
    <citation type="submission" date="2017-12" db="EMBL/GenBank/DDBJ databases">
        <authorList>
            <consortium name="DOE Joint Genome Institute"/>
            <person name="Mondo S.J."/>
            <person name="Kjaerbolling I."/>
            <person name="Vesth T.C."/>
            <person name="Frisvad J.C."/>
            <person name="Nybo J.L."/>
            <person name="Theobald S."/>
            <person name="Kuo A."/>
            <person name="Bowyer P."/>
            <person name="Matsuda Y."/>
            <person name="Lyhne E.K."/>
            <person name="Kogle M.E."/>
            <person name="Clum A."/>
            <person name="Lipzen A."/>
            <person name="Salamov A."/>
            <person name="Ngan C.Y."/>
            <person name="Daum C."/>
            <person name="Chiniquy J."/>
            <person name="Barry K."/>
            <person name="LaButti K."/>
            <person name="Haridas S."/>
            <person name="Simmons B.A."/>
            <person name="Magnuson J.K."/>
            <person name="Mortensen U.H."/>
            <person name="Larsen T.O."/>
            <person name="Grigoriev I.V."/>
            <person name="Baker S.E."/>
            <person name="Andersen M.R."/>
            <person name="Nordberg H.P."/>
            <person name="Cantor M.N."/>
            <person name="Hua S.X."/>
        </authorList>
    </citation>
    <scope>NUCLEOTIDE SEQUENCE [LARGE SCALE GENOMIC DNA]</scope>
    <source>
        <strain evidence="2">IBT 19404</strain>
    </source>
</reference>
<accession>A0A2J5HVL1</accession>
<name>A0A2J5HVL1_9EURO</name>
<organism evidence="1 2">
    <name type="scientific">Aspergillus taichungensis</name>
    <dbReference type="NCBI Taxonomy" id="482145"/>
    <lineage>
        <taxon>Eukaryota</taxon>
        <taxon>Fungi</taxon>
        <taxon>Dikarya</taxon>
        <taxon>Ascomycota</taxon>
        <taxon>Pezizomycotina</taxon>
        <taxon>Eurotiomycetes</taxon>
        <taxon>Eurotiomycetidae</taxon>
        <taxon>Eurotiales</taxon>
        <taxon>Aspergillaceae</taxon>
        <taxon>Aspergillus</taxon>
        <taxon>Aspergillus subgen. Circumdati</taxon>
    </lineage>
</organism>
<dbReference type="AlphaFoldDB" id="A0A2J5HVL1"/>
<gene>
    <name evidence="1" type="ORF">BDW42DRAFT_169015</name>
</gene>
<proteinExistence type="predicted"/>
<dbReference type="Proteomes" id="UP000235023">
    <property type="component" value="Unassembled WGS sequence"/>
</dbReference>
<protein>
    <submittedName>
        <fullName evidence="1">Uncharacterized protein</fullName>
    </submittedName>
</protein>
<keyword evidence="2" id="KW-1185">Reference proteome</keyword>
<evidence type="ECO:0000313" key="1">
    <source>
        <dbReference type="EMBL" id="PLN81413.1"/>
    </source>
</evidence>
<evidence type="ECO:0000313" key="2">
    <source>
        <dbReference type="Proteomes" id="UP000235023"/>
    </source>
</evidence>